<keyword evidence="2" id="KW-1185">Reference proteome</keyword>
<proteinExistence type="predicted"/>
<evidence type="ECO:0000313" key="2">
    <source>
        <dbReference type="Proteomes" id="UP000499080"/>
    </source>
</evidence>
<sequence length="101" mass="11477">MPGVIVVFEGEGEFPRSLIEERGRSRTLRSLYLNGLRNQRVNLLVTLTSVFHSLKGYKNHSGRCKRKKTLSQLCNENFSVEKSVSADESTVLKESAFLCER</sequence>
<protein>
    <submittedName>
        <fullName evidence="1">Uncharacterized protein</fullName>
    </submittedName>
</protein>
<gene>
    <name evidence="1" type="ORF">AVEN_52042_1</name>
</gene>
<evidence type="ECO:0000313" key="1">
    <source>
        <dbReference type="EMBL" id="GBM02867.1"/>
    </source>
</evidence>
<dbReference type="Proteomes" id="UP000499080">
    <property type="component" value="Unassembled WGS sequence"/>
</dbReference>
<name>A0A4Y2CGJ6_ARAVE</name>
<comment type="caution">
    <text evidence="1">The sequence shown here is derived from an EMBL/GenBank/DDBJ whole genome shotgun (WGS) entry which is preliminary data.</text>
</comment>
<organism evidence="1 2">
    <name type="scientific">Araneus ventricosus</name>
    <name type="common">Orbweaver spider</name>
    <name type="synonym">Epeira ventricosa</name>
    <dbReference type="NCBI Taxonomy" id="182803"/>
    <lineage>
        <taxon>Eukaryota</taxon>
        <taxon>Metazoa</taxon>
        <taxon>Ecdysozoa</taxon>
        <taxon>Arthropoda</taxon>
        <taxon>Chelicerata</taxon>
        <taxon>Arachnida</taxon>
        <taxon>Araneae</taxon>
        <taxon>Araneomorphae</taxon>
        <taxon>Entelegynae</taxon>
        <taxon>Araneoidea</taxon>
        <taxon>Araneidae</taxon>
        <taxon>Araneus</taxon>
    </lineage>
</organism>
<dbReference type="EMBL" id="BGPR01000184">
    <property type="protein sequence ID" value="GBM02867.1"/>
    <property type="molecule type" value="Genomic_DNA"/>
</dbReference>
<accession>A0A4Y2CGJ6</accession>
<dbReference type="AlphaFoldDB" id="A0A4Y2CGJ6"/>
<reference evidence="1 2" key="1">
    <citation type="journal article" date="2019" name="Sci. Rep.">
        <title>Orb-weaving spider Araneus ventricosus genome elucidates the spidroin gene catalogue.</title>
        <authorList>
            <person name="Kono N."/>
            <person name="Nakamura H."/>
            <person name="Ohtoshi R."/>
            <person name="Moran D.A.P."/>
            <person name="Shinohara A."/>
            <person name="Yoshida Y."/>
            <person name="Fujiwara M."/>
            <person name="Mori M."/>
            <person name="Tomita M."/>
            <person name="Arakawa K."/>
        </authorList>
    </citation>
    <scope>NUCLEOTIDE SEQUENCE [LARGE SCALE GENOMIC DNA]</scope>
</reference>